<evidence type="ECO:0000313" key="2">
    <source>
        <dbReference type="Proteomes" id="UP000321570"/>
    </source>
</evidence>
<name>A0A564YFG4_HYMDI</name>
<dbReference type="Proteomes" id="UP000321570">
    <property type="component" value="Unassembled WGS sequence"/>
</dbReference>
<organism evidence="1 2">
    <name type="scientific">Hymenolepis diminuta</name>
    <name type="common">Rat tapeworm</name>
    <dbReference type="NCBI Taxonomy" id="6216"/>
    <lineage>
        <taxon>Eukaryota</taxon>
        <taxon>Metazoa</taxon>
        <taxon>Spiralia</taxon>
        <taxon>Lophotrochozoa</taxon>
        <taxon>Platyhelminthes</taxon>
        <taxon>Cestoda</taxon>
        <taxon>Eucestoda</taxon>
        <taxon>Cyclophyllidea</taxon>
        <taxon>Hymenolepididae</taxon>
        <taxon>Hymenolepis</taxon>
    </lineage>
</organism>
<protein>
    <submittedName>
        <fullName evidence="1">Uncharacterized protein</fullName>
    </submittedName>
</protein>
<gene>
    <name evidence="1" type="ORF">WMSIL1_LOCUS5909</name>
</gene>
<sequence>MERKPRAIHNALLSKEPTFLGSSSCVRRTLALGPTVYGRDHRPNCTWVEGIIRARRGSVLYEVDVDGQTWVHHVTIFTPGGERTKIDELPDLGASFGNLKMCQYQSREDGLYKHSTSTLRLPTDSHDHNISFSLHPCASPSKELDQTRSKVAVPFQR</sequence>
<accession>A0A564YFG4</accession>
<proteinExistence type="predicted"/>
<dbReference type="EMBL" id="CABIJS010000199">
    <property type="protein sequence ID" value="VUZ46022.1"/>
    <property type="molecule type" value="Genomic_DNA"/>
</dbReference>
<evidence type="ECO:0000313" key="1">
    <source>
        <dbReference type="EMBL" id="VUZ46022.1"/>
    </source>
</evidence>
<reference evidence="1 2" key="1">
    <citation type="submission" date="2019-07" db="EMBL/GenBank/DDBJ databases">
        <authorList>
            <person name="Jastrzebski P J."/>
            <person name="Paukszto L."/>
            <person name="Jastrzebski P J."/>
        </authorList>
    </citation>
    <scope>NUCLEOTIDE SEQUENCE [LARGE SCALE GENOMIC DNA]</scope>
    <source>
        <strain evidence="1 2">WMS-il1</strain>
    </source>
</reference>
<dbReference type="AlphaFoldDB" id="A0A564YFG4"/>
<keyword evidence="2" id="KW-1185">Reference proteome</keyword>